<evidence type="ECO:0000313" key="2">
    <source>
        <dbReference type="EMBL" id="KAK1119877.1"/>
    </source>
</evidence>
<reference evidence="2" key="1">
    <citation type="submission" date="2021-10" db="EMBL/GenBank/DDBJ databases">
        <title>Melipona bicolor Genome sequencing and assembly.</title>
        <authorList>
            <person name="Araujo N.S."/>
            <person name="Arias M.C."/>
        </authorList>
    </citation>
    <scope>NUCLEOTIDE SEQUENCE</scope>
    <source>
        <strain evidence="2">USP_2M_L1-L4_2017</strain>
        <tissue evidence="2">Whole body</tissue>
    </source>
</reference>
<protein>
    <submittedName>
        <fullName evidence="2">Uncharacterized protein</fullName>
    </submittedName>
</protein>
<keyword evidence="3" id="KW-1185">Reference proteome</keyword>
<proteinExistence type="predicted"/>
<dbReference type="Proteomes" id="UP001177670">
    <property type="component" value="Unassembled WGS sequence"/>
</dbReference>
<dbReference type="AlphaFoldDB" id="A0AA40KGZ2"/>
<accession>A0AA40KGZ2</accession>
<feature type="region of interest" description="Disordered" evidence="1">
    <location>
        <begin position="77"/>
        <end position="96"/>
    </location>
</feature>
<evidence type="ECO:0000313" key="3">
    <source>
        <dbReference type="Proteomes" id="UP001177670"/>
    </source>
</evidence>
<name>A0AA40KGZ2_9HYME</name>
<gene>
    <name evidence="2" type="ORF">K0M31_012953</name>
</gene>
<sequence length="96" mass="11313">MRSVPMKRSICRISHRLVERAEEWRRVLGKDHAEARPNEVVHTHLDHASGTMGRVVHEPWPLIASKHALRIILADSRQTFSQDERTQQRNRTDETW</sequence>
<dbReference type="EMBL" id="JAHYIQ010000034">
    <property type="protein sequence ID" value="KAK1119877.1"/>
    <property type="molecule type" value="Genomic_DNA"/>
</dbReference>
<feature type="compositionally biased region" description="Basic and acidic residues" evidence="1">
    <location>
        <begin position="82"/>
        <end position="96"/>
    </location>
</feature>
<comment type="caution">
    <text evidence="2">The sequence shown here is derived from an EMBL/GenBank/DDBJ whole genome shotgun (WGS) entry which is preliminary data.</text>
</comment>
<evidence type="ECO:0000256" key="1">
    <source>
        <dbReference type="SAM" id="MobiDB-lite"/>
    </source>
</evidence>
<organism evidence="2 3">
    <name type="scientific">Melipona bicolor</name>
    <dbReference type="NCBI Taxonomy" id="60889"/>
    <lineage>
        <taxon>Eukaryota</taxon>
        <taxon>Metazoa</taxon>
        <taxon>Ecdysozoa</taxon>
        <taxon>Arthropoda</taxon>
        <taxon>Hexapoda</taxon>
        <taxon>Insecta</taxon>
        <taxon>Pterygota</taxon>
        <taxon>Neoptera</taxon>
        <taxon>Endopterygota</taxon>
        <taxon>Hymenoptera</taxon>
        <taxon>Apocrita</taxon>
        <taxon>Aculeata</taxon>
        <taxon>Apoidea</taxon>
        <taxon>Anthophila</taxon>
        <taxon>Apidae</taxon>
        <taxon>Melipona</taxon>
    </lineage>
</organism>